<dbReference type="Proteomes" id="UP000027432">
    <property type="component" value="Unassembled WGS sequence"/>
</dbReference>
<dbReference type="Gene3D" id="1.25.40.10">
    <property type="entry name" value="Tetratricopeptide repeat domain"/>
    <property type="match status" value="1"/>
</dbReference>
<proteinExistence type="predicted"/>
<dbReference type="Gene3D" id="3.40.50.150">
    <property type="entry name" value="Vaccinia Virus protein VP39"/>
    <property type="match status" value="1"/>
</dbReference>
<dbReference type="RefSeq" id="WP_240473677.1">
    <property type="nucleotide sequence ID" value="NZ_AUND01000001.1"/>
</dbReference>
<evidence type="ECO:0000256" key="1">
    <source>
        <dbReference type="ARBA" id="ARBA00022679"/>
    </source>
</evidence>
<dbReference type="EMBL" id="AUND01000001">
    <property type="protein sequence ID" value="KEO56148.1"/>
    <property type="molecule type" value="Genomic_DNA"/>
</dbReference>
<name>A0A074JKP8_9RHOB</name>
<dbReference type="Pfam" id="PF13649">
    <property type="entry name" value="Methyltransf_25"/>
    <property type="match status" value="1"/>
</dbReference>
<evidence type="ECO:0000313" key="4">
    <source>
        <dbReference type="Proteomes" id="UP000027432"/>
    </source>
</evidence>
<accession>A0A074JKP8</accession>
<dbReference type="STRING" id="1353537.TP2_01115"/>
<sequence length="336" mass="36288">MSSSEIAMIPVLMSSGDLIADRRADYAEALLPDDPAAASELYAQALELVPGWAAGWFRLGEIRAEAGLDGAAEAFEAAIAADPADRLGASLRRDLLRDRSLADAMPSAFVETLFDQYAPGFEEALVEKLDYRAPQLLVAELVQPFGRVLDLGCGTGLMGVELREGAAWLEGWDISAEMLREAEAKGIYDRLEKRDLSALEPAFEAWDLITAADVFAYLGALEQIVGWVAAALVPGGRFAFTVEAHDGAEAYVLRESRRYAHAETHLNALLTEAGFETRIRRAVLRRDRGAPIEGLVVQARKSGEAQGLLSGDTRALEDREGALRGQGAKGIVEAHH</sequence>
<dbReference type="InterPro" id="IPR011990">
    <property type="entry name" value="TPR-like_helical_dom_sf"/>
</dbReference>
<protein>
    <recommendedName>
        <fullName evidence="2">Methyltransferase domain-containing protein</fullName>
    </recommendedName>
</protein>
<dbReference type="SUPFAM" id="SSF48452">
    <property type="entry name" value="TPR-like"/>
    <property type="match status" value="1"/>
</dbReference>
<keyword evidence="1" id="KW-0808">Transferase</keyword>
<dbReference type="CDD" id="cd02440">
    <property type="entry name" value="AdoMet_MTases"/>
    <property type="match status" value="1"/>
</dbReference>
<evidence type="ECO:0000259" key="2">
    <source>
        <dbReference type="Pfam" id="PF13649"/>
    </source>
</evidence>
<reference evidence="3 4" key="1">
    <citation type="submission" date="2013-07" db="EMBL/GenBank/DDBJ databases">
        <title>Thioclava pacifica DSM 10166 Genome Sequencing.</title>
        <authorList>
            <person name="Lai Q."/>
            <person name="Shao Z."/>
        </authorList>
    </citation>
    <scope>NUCLEOTIDE SEQUENCE [LARGE SCALE GENOMIC DNA]</scope>
    <source>
        <strain evidence="3 4">DSM 10166</strain>
    </source>
</reference>
<keyword evidence="4" id="KW-1185">Reference proteome</keyword>
<dbReference type="InterPro" id="IPR041698">
    <property type="entry name" value="Methyltransf_25"/>
</dbReference>
<gene>
    <name evidence="3" type="ORF">TP2_01115</name>
</gene>
<dbReference type="InterPro" id="IPR029063">
    <property type="entry name" value="SAM-dependent_MTases_sf"/>
</dbReference>
<organism evidence="3 4">
    <name type="scientific">Thioclava pacifica DSM 10166</name>
    <dbReference type="NCBI Taxonomy" id="1353537"/>
    <lineage>
        <taxon>Bacteria</taxon>
        <taxon>Pseudomonadati</taxon>
        <taxon>Pseudomonadota</taxon>
        <taxon>Alphaproteobacteria</taxon>
        <taxon>Rhodobacterales</taxon>
        <taxon>Paracoccaceae</taxon>
        <taxon>Thioclava</taxon>
    </lineage>
</organism>
<feature type="domain" description="Methyltransferase" evidence="2">
    <location>
        <begin position="148"/>
        <end position="236"/>
    </location>
</feature>
<dbReference type="SUPFAM" id="SSF53335">
    <property type="entry name" value="S-adenosyl-L-methionine-dependent methyltransferases"/>
    <property type="match status" value="1"/>
</dbReference>
<dbReference type="AlphaFoldDB" id="A0A074JKP8"/>
<evidence type="ECO:0000313" key="3">
    <source>
        <dbReference type="EMBL" id="KEO56148.1"/>
    </source>
</evidence>
<dbReference type="eggNOG" id="COG4976">
    <property type="taxonomic scope" value="Bacteria"/>
</dbReference>
<dbReference type="PANTHER" id="PTHR43861">
    <property type="entry name" value="TRANS-ACONITATE 2-METHYLTRANSFERASE-RELATED"/>
    <property type="match status" value="1"/>
</dbReference>
<comment type="caution">
    <text evidence="3">The sequence shown here is derived from an EMBL/GenBank/DDBJ whole genome shotgun (WGS) entry which is preliminary data.</text>
</comment>